<evidence type="ECO:0000256" key="5">
    <source>
        <dbReference type="ARBA" id="ARBA00022692"/>
    </source>
</evidence>
<keyword evidence="3" id="KW-1003">Cell membrane</keyword>
<dbReference type="Pfam" id="PF01764">
    <property type="entry name" value="Lipase_3"/>
    <property type="match status" value="1"/>
</dbReference>
<dbReference type="InterPro" id="IPR052214">
    <property type="entry name" value="DAG_Lipase-Related"/>
</dbReference>
<protein>
    <recommendedName>
        <fullName evidence="14">sn-1-specific diacylglycerol lipase</fullName>
        <ecNumber evidence="14">3.1.1.116</ecNumber>
    </recommendedName>
</protein>
<reference evidence="16" key="1">
    <citation type="submission" date="2013-02" db="EMBL/GenBank/DDBJ databases">
        <title>Immune-Related transcriptome of Coptotermes formosanus Shiraki workers: the defense mechanism.</title>
        <authorList>
            <person name="Hussain A."/>
            <person name="Li Y.F."/>
            <person name="Wen S.Y."/>
        </authorList>
    </citation>
    <scope>NUCLEOTIDE SEQUENCE</scope>
</reference>
<organism evidence="16">
    <name type="scientific">Coptotermes formosanus</name>
    <name type="common">Formosan subterranean termite</name>
    <dbReference type="NCBI Taxonomy" id="36987"/>
    <lineage>
        <taxon>Eukaryota</taxon>
        <taxon>Metazoa</taxon>
        <taxon>Ecdysozoa</taxon>
        <taxon>Arthropoda</taxon>
        <taxon>Hexapoda</taxon>
        <taxon>Insecta</taxon>
        <taxon>Pterygota</taxon>
        <taxon>Neoptera</taxon>
        <taxon>Polyneoptera</taxon>
        <taxon>Dictyoptera</taxon>
        <taxon>Blattodea</taxon>
        <taxon>Blattoidea</taxon>
        <taxon>Termitoidae</taxon>
        <taxon>Rhinotermitidae</taxon>
        <taxon>Coptotermes</taxon>
    </lineage>
</organism>
<evidence type="ECO:0000256" key="1">
    <source>
        <dbReference type="ARBA" id="ARBA00001913"/>
    </source>
</evidence>
<keyword evidence="8" id="KW-0106">Calcium</keyword>
<evidence type="ECO:0000256" key="3">
    <source>
        <dbReference type="ARBA" id="ARBA00022475"/>
    </source>
</evidence>
<evidence type="ECO:0000313" key="16">
    <source>
        <dbReference type="EMBL" id="AGM32317.1"/>
    </source>
</evidence>
<evidence type="ECO:0000256" key="10">
    <source>
        <dbReference type="ARBA" id="ARBA00022989"/>
    </source>
</evidence>
<dbReference type="GO" id="GO:0046872">
    <property type="term" value="F:metal ion binding"/>
    <property type="evidence" value="ECO:0007669"/>
    <property type="project" value="UniProtKB-KW"/>
</dbReference>
<feature type="domain" description="Fungal lipase-type" evidence="15">
    <location>
        <begin position="84"/>
        <end position="179"/>
    </location>
</feature>
<comment type="subcellular location">
    <subcellularLocation>
        <location evidence="2">Cell membrane</location>
        <topology evidence="2">Multi-pass membrane protein</topology>
    </subcellularLocation>
</comment>
<keyword evidence="5" id="KW-0812">Transmembrane</keyword>
<dbReference type="PANTHER" id="PTHR45792">
    <property type="entry name" value="DIACYLGLYCEROL LIPASE HOMOLOG-RELATED"/>
    <property type="match status" value="1"/>
</dbReference>
<name>R4V0Z7_COPFO</name>
<dbReference type="EC" id="3.1.1.116" evidence="14"/>
<evidence type="ECO:0000256" key="8">
    <source>
        <dbReference type="ARBA" id="ARBA00022837"/>
    </source>
</evidence>
<dbReference type="SUPFAM" id="SSF53474">
    <property type="entry name" value="alpha/beta-Hydrolases"/>
    <property type="match status" value="1"/>
</dbReference>
<dbReference type="GO" id="GO:0016298">
    <property type="term" value="F:lipase activity"/>
    <property type="evidence" value="ECO:0007669"/>
    <property type="project" value="TreeGrafter"/>
</dbReference>
<dbReference type="EMBL" id="KC632503">
    <property type="protein sequence ID" value="AGM32317.1"/>
    <property type="molecule type" value="mRNA"/>
</dbReference>
<proteinExistence type="evidence at transcript level"/>
<evidence type="ECO:0000259" key="15">
    <source>
        <dbReference type="Pfam" id="PF01764"/>
    </source>
</evidence>
<keyword evidence="4" id="KW-0597">Phosphoprotein</keyword>
<dbReference type="CDD" id="cd00519">
    <property type="entry name" value="Lipase_3"/>
    <property type="match status" value="1"/>
</dbReference>
<keyword evidence="12" id="KW-0472">Membrane</keyword>
<evidence type="ECO:0000256" key="9">
    <source>
        <dbReference type="ARBA" id="ARBA00022963"/>
    </source>
</evidence>
<keyword evidence="6" id="KW-0479">Metal-binding</keyword>
<comment type="cofactor">
    <cofactor evidence="1">
        <name>Ca(2+)</name>
        <dbReference type="ChEBI" id="CHEBI:29108"/>
    </cofactor>
</comment>
<evidence type="ECO:0000256" key="4">
    <source>
        <dbReference type="ARBA" id="ARBA00022553"/>
    </source>
</evidence>
<dbReference type="GO" id="GO:0005886">
    <property type="term" value="C:plasma membrane"/>
    <property type="evidence" value="ECO:0007669"/>
    <property type="project" value="UniProtKB-SubCell"/>
</dbReference>
<dbReference type="InterPro" id="IPR029058">
    <property type="entry name" value="AB_hydrolase_fold"/>
</dbReference>
<dbReference type="GO" id="GO:0016042">
    <property type="term" value="P:lipid catabolic process"/>
    <property type="evidence" value="ECO:0007669"/>
    <property type="project" value="UniProtKB-KW"/>
</dbReference>
<keyword evidence="7" id="KW-0378">Hydrolase</keyword>
<evidence type="ECO:0000256" key="11">
    <source>
        <dbReference type="ARBA" id="ARBA00023098"/>
    </source>
</evidence>
<evidence type="ECO:0000256" key="7">
    <source>
        <dbReference type="ARBA" id="ARBA00022801"/>
    </source>
</evidence>
<keyword evidence="11" id="KW-0443">Lipid metabolism</keyword>
<dbReference type="Gene3D" id="3.40.50.1820">
    <property type="entry name" value="alpha/beta hydrolase"/>
    <property type="match status" value="1"/>
</dbReference>
<feature type="non-terminal residue" evidence="16">
    <location>
        <position position="295"/>
    </location>
</feature>
<keyword evidence="9" id="KW-0442">Lipid degradation</keyword>
<sequence length="295" mass="33015">MIFSSKEKTLEITRHCIELQSFEEKTLKIPSNFEIIMKSGGNNTGKPYFYFLKNSTTTDLYISIFSASGPKDLPSCFDMELTDFKGGKVHKGIYEGCKWIVEEIIPHLNEGNIICTGHSFGGAYAGILAMVLKIEHNKKAISISFSPLPVVSEELQESLKGISISFVFSSDIIPRLTIQVMSEAVQMYGDTELVREVITQLLGNVLEEEIMFCESETEKLSSTLPAVIEKLISITKKLPSVVLQVPGVAYHLCRDPTGNVQQKLFIPEPSFNFATLTHAILNHNFVNYREVFSFI</sequence>
<dbReference type="InterPro" id="IPR002921">
    <property type="entry name" value="Fungal_lipase-type"/>
</dbReference>
<comment type="catalytic activity">
    <reaction evidence="13">
        <text>a 1,2-diacyl-sn-glycerol + H2O = a 2-acylglycerol + a fatty acid + H(+)</text>
        <dbReference type="Rhea" id="RHEA:33275"/>
        <dbReference type="ChEBI" id="CHEBI:15377"/>
        <dbReference type="ChEBI" id="CHEBI:15378"/>
        <dbReference type="ChEBI" id="CHEBI:17389"/>
        <dbReference type="ChEBI" id="CHEBI:17815"/>
        <dbReference type="ChEBI" id="CHEBI:28868"/>
        <dbReference type="EC" id="3.1.1.116"/>
    </reaction>
    <physiologicalReaction direction="left-to-right" evidence="13">
        <dbReference type="Rhea" id="RHEA:33276"/>
    </physiologicalReaction>
</comment>
<keyword evidence="10" id="KW-1133">Transmembrane helix</keyword>
<evidence type="ECO:0000256" key="13">
    <source>
        <dbReference type="ARBA" id="ARBA00024531"/>
    </source>
</evidence>
<dbReference type="AlphaFoldDB" id="R4V0Z7"/>
<evidence type="ECO:0000256" key="12">
    <source>
        <dbReference type="ARBA" id="ARBA00023136"/>
    </source>
</evidence>
<evidence type="ECO:0000256" key="2">
    <source>
        <dbReference type="ARBA" id="ARBA00004651"/>
    </source>
</evidence>
<evidence type="ECO:0000256" key="6">
    <source>
        <dbReference type="ARBA" id="ARBA00022723"/>
    </source>
</evidence>
<evidence type="ECO:0000256" key="14">
    <source>
        <dbReference type="ARBA" id="ARBA00026104"/>
    </source>
</evidence>
<dbReference type="PANTHER" id="PTHR45792:SF8">
    <property type="entry name" value="DIACYLGLYCEROL LIPASE-ALPHA"/>
    <property type="match status" value="1"/>
</dbReference>
<accession>R4V0Z7</accession>